<dbReference type="PROSITE" id="PS50113">
    <property type="entry name" value="PAC"/>
    <property type="match status" value="1"/>
</dbReference>
<dbReference type="CDD" id="cd16917">
    <property type="entry name" value="HATPase_UhpB-NarQ-NarX-like"/>
    <property type="match status" value="1"/>
</dbReference>
<organism evidence="7 8">
    <name type="scientific">Paraburkholderia acidiphila</name>
    <dbReference type="NCBI Taxonomy" id="2571747"/>
    <lineage>
        <taxon>Bacteria</taxon>
        <taxon>Pseudomonadati</taxon>
        <taxon>Pseudomonadota</taxon>
        <taxon>Betaproteobacteria</taxon>
        <taxon>Burkholderiales</taxon>
        <taxon>Burkholderiaceae</taxon>
        <taxon>Paraburkholderia</taxon>
    </lineage>
</organism>
<dbReference type="Gene3D" id="3.30.450.20">
    <property type="entry name" value="PAS domain"/>
    <property type="match status" value="1"/>
</dbReference>
<evidence type="ECO:0000256" key="4">
    <source>
        <dbReference type="PROSITE-ProRule" id="PRU00169"/>
    </source>
</evidence>
<dbReference type="InterPro" id="IPR011006">
    <property type="entry name" value="CheY-like_superfamily"/>
</dbReference>
<dbReference type="InterPro" id="IPR011712">
    <property type="entry name" value="Sig_transdc_His_kin_sub3_dim/P"/>
</dbReference>
<dbReference type="GO" id="GO:0000155">
    <property type="term" value="F:phosphorelay sensor kinase activity"/>
    <property type="evidence" value="ECO:0007669"/>
    <property type="project" value="InterPro"/>
</dbReference>
<evidence type="ECO:0000313" key="8">
    <source>
        <dbReference type="Proteomes" id="UP000434209"/>
    </source>
</evidence>
<dbReference type="Gene3D" id="1.20.5.1930">
    <property type="match status" value="1"/>
</dbReference>
<protein>
    <submittedName>
        <fullName evidence="7">Response regulator</fullName>
    </submittedName>
</protein>
<accession>A0A7Z2GE46</accession>
<dbReference type="Pfam" id="PF13426">
    <property type="entry name" value="PAS_9"/>
    <property type="match status" value="1"/>
</dbReference>
<dbReference type="SMART" id="SM00448">
    <property type="entry name" value="REC"/>
    <property type="match status" value="1"/>
</dbReference>
<dbReference type="Gene3D" id="3.30.565.10">
    <property type="entry name" value="Histidine kinase-like ATPase, C-terminal domain"/>
    <property type="match status" value="1"/>
</dbReference>
<dbReference type="Pfam" id="PF00072">
    <property type="entry name" value="Response_reg"/>
    <property type="match status" value="1"/>
</dbReference>
<reference evidence="7 8" key="1">
    <citation type="submission" date="2019-12" db="EMBL/GenBank/DDBJ databases">
        <title>Paraburkholderia acidiphila 7Q-K02 sp. nov and Paraburkholderia acidisoli DHF22 sp. nov., two strains isolated from forest soil.</title>
        <authorList>
            <person name="Gao Z."/>
            <person name="Qiu L."/>
        </authorList>
    </citation>
    <scope>NUCLEOTIDE SEQUENCE [LARGE SCALE GENOMIC DNA]</scope>
    <source>
        <strain evidence="7 8">7Q-K02</strain>
    </source>
</reference>
<dbReference type="SUPFAM" id="SSF55874">
    <property type="entry name" value="ATPase domain of HSP90 chaperone/DNA topoisomerase II/histidine kinase"/>
    <property type="match status" value="1"/>
</dbReference>
<dbReference type="InterPro" id="IPR035965">
    <property type="entry name" value="PAS-like_dom_sf"/>
</dbReference>
<evidence type="ECO:0000259" key="6">
    <source>
        <dbReference type="PROSITE" id="PS50113"/>
    </source>
</evidence>
<dbReference type="GO" id="GO:0016020">
    <property type="term" value="C:membrane"/>
    <property type="evidence" value="ECO:0007669"/>
    <property type="project" value="InterPro"/>
</dbReference>
<keyword evidence="2" id="KW-0418">Kinase</keyword>
<dbReference type="InterPro" id="IPR050482">
    <property type="entry name" value="Sensor_HK_TwoCompSys"/>
</dbReference>
<sequence>MTDSQATTTSLCTILVAGATPNETRLIADHLVWEGFQVLAANNGLEVLERASISQPELILLDAQAASVGALATCRSLKSDERTRDIPVVLMLPAGNHRDLADGLRAGAADHVRKPVHIEELMARVRTHVALRSAHQRIVMQQRRLQACETRFRAIVEAGPVAMGITSMPEGHLLYSNARFRELFRLDETACANVNIVDFYVDPRERERLVRCLAAQGSFGDAEVRLRRPDGTQFWAMATARLSNYNGAPAIYVGLHDISGRKCVEDELVRSREQQRALSAYLEGMREDERKRSALEIQDELGQLLTALKMDVSLLRMRLTDDPEAIGRADDMRELVEGTIWMVRNVASHLRPAALNFGLVSALEWLTSQWSRHHGTPCELHVSSGEPALPDIQATALFRIVEAALTNVARHAAAQRVEVTLIAGPHSLDLRVRDDGRGFDVAAAQAKYAYGLLGMAERARLIGGTLRIDSQPCKDPTIGIASGTTISIHVPLENNHDQDTYRR</sequence>
<dbReference type="Pfam" id="PF02518">
    <property type="entry name" value="HATPase_c"/>
    <property type="match status" value="1"/>
</dbReference>
<keyword evidence="3" id="KW-0902">Two-component regulatory system</keyword>
<dbReference type="EMBL" id="CP046912">
    <property type="protein sequence ID" value="QGZ60162.1"/>
    <property type="molecule type" value="Genomic_DNA"/>
</dbReference>
<dbReference type="PROSITE" id="PS50110">
    <property type="entry name" value="RESPONSE_REGULATORY"/>
    <property type="match status" value="1"/>
</dbReference>
<dbReference type="InterPro" id="IPR000014">
    <property type="entry name" value="PAS"/>
</dbReference>
<dbReference type="Proteomes" id="UP000434209">
    <property type="component" value="Chromosome 4"/>
</dbReference>
<evidence type="ECO:0000256" key="2">
    <source>
        <dbReference type="ARBA" id="ARBA00022777"/>
    </source>
</evidence>
<evidence type="ECO:0000259" key="5">
    <source>
        <dbReference type="PROSITE" id="PS50110"/>
    </source>
</evidence>
<dbReference type="PANTHER" id="PTHR24421">
    <property type="entry name" value="NITRATE/NITRITE SENSOR PROTEIN NARX-RELATED"/>
    <property type="match status" value="1"/>
</dbReference>
<dbReference type="InterPro" id="IPR003594">
    <property type="entry name" value="HATPase_dom"/>
</dbReference>
<dbReference type="AlphaFoldDB" id="A0A7Z2GE46"/>
<dbReference type="InterPro" id="IPR000700">
    <property type="entry name" value="PAS-assoc_C"/>
</dbReference>
<dbReference type="PANTHER" id="PTHR24421:SF59">
    <property type="entry name" value="OXYGEN SENSOR HISTIDINE KINASE NREB"/>
    <property type="match status" value="1"/>
</dbReference>
<keyword evidence="8" id="KW-1185">Reference proteome</keyword>
<dbReference type="InterPro" id="IPR036890">
    <property type="entry name" value="HATPase_C_sf"/>
</dbReference>
<dbReference type="KEGG" id="pacp:FAZ97_31035"/>
<dbReference type="Pfam" id="PF07730">
    <property type="entry name" value="HisKA_3"/>
    <property type="match status" value="1"/>
</dbReference>
<dbReference type="SMART" id="SM00091">
    <property type="entry name" value="PAS"/>
    <property type="match status" value="1"/>
</dbReference>
<evidence type="ECO:0000256" key="1">
    <source>
        <dbReference type="ARBA" id="ARBA00022679"/>
    </source>
</evidence>
<evidence type="ECO:0000313" key="7">
    <source>
        <dbReference type="EMBL" id="QGZ60162.1"/>
    </source>
</evidence>
<dbReference type="SUPFAM" id="SSF52172">
    <property type="entry name" value="CheY-like"/>
    <property type="match status" value="1"/>
</dbReference>
<gene>
    <name evidence="7" type="ORF">FAZ97_31035</name>
</gene>
<feature type="domain" description="Response regulatory" evidence="5">
    <location>
        <begin position="13"/>
        <end position="129"/>
    </location>
</feature>
<keyword evidence="4" id="KW-0597">Phosphoprotein</keyword>
<dbReference type="InterPro" id="IPR001789">
    <property type="entry name" value="Sig_transdc_resp-reg_receiver"/>
</dbReference>
<dbReference type="SMART" id="SM00387">
    <property type="entry name" value="HATPase_c"/>
    <property type="match status" value="1"/>
</dbReference>
<dbReference type="NCBIfam" id="TIGR00229">
    <property type="entry name" value="sensory_box"/>
    <property type="match status" value="1"/>
</dbReference>
<dbReference type="OrthoDB" id="9792869at2"/>
<dbReference type="Gene3D" id="3.40.50.2300">
    <property type="match status" value="1"/>
</dbReference>
<keyword evidence="1" id="KW-0808">Transferase</keyword>
<proteinExistence type="predicted"/>
<dbReference type="SUPFAM" id="SSF55785">
    <property type="entry name" value="PYP-like sensor domain (PAS domain)"/>
    <property type="match status" value="1"/>
</dbReference>
<name>A0A7Z2GE46_9BURK</name>
<dbReference type="CDD" id="cd00130">
    <property type="entry name" value="PAS"/>
    <property type="match status" value="1"/>
</dbReference>
<feature type="domain" description="PAC" evidence="6">
    <location>
        <begin position="220"/>
        <end position="270"/>
    </location>
</feature>
<dbReference type="GO" id="GO:0046983">
    <property type="term" value="F:protein dimerization activity"/>
    <property type="evidence" value="ECO:0007669"/>
    <property type="project" value="InterPro"/>
</dbReference>
<feature type="modified residue" description="4-aspartylphosphate" evidence="4">
    <location>
        <position position="62"/>
    </location>
</feature>
<evidence type="ECO:0000256" key="3">
    <source>
        <dbReference type="ARBA" id="ARBA00023012"/>
    </source>
</evidence>